<reference evidence="2" key="1">
    <citation type="submission" date="2020-05" db="EMBL/GenBank/DDBJ databases">
        <title>Phylogenomic resolution of chytrid fungi.</title>
        <authorList>
            <person name="Stajich J.E."/>
            <person name="Amses K."/>
            <person name="Simmons R."/>
            <person name="Seto K."/>
            <person name="Myers J."/>
            <person name="Bonds A."/>
            <person name="Quandt C.A."/>
            <person name="Barry K."/>
            <person name="Liu P."/>
            <person name="Grigoriev I."/>
            <person name="Longcore J.E."/>
            <person name="James T.Y."/>
        </authorList>
    </citation>
    <scope>NUCLEOTIDE SEQUENCE</scope>
    <source>
        <strain evidence="2">JEL0318</strain>
    </source>
</reference>
<feature type="region of interest" description="Disordered" evidence="1">
    <location>
        <begin position="309"/>
        <end position="337"/>
    </location>
</feature>
<dbReference type="EMBL" id="JADGJD010000102">
    <property type="protein sequence ID" value="KAJ3054962.1"/>
    <property type="molecule type" value="Genomic_DNA"/>
</dbReference>
<evidence type="ECO:0000313" key="3">
    <source>
        <dbReference type="Proteomes" id="UP001212841"/>
    </source>
</evidence>
<evidence type="ECO:0000256" key="1">
    <source>
        <dbReference type="SAM" id="MobiDB-lite"/>
    </source>
</evidence>
<feature type="compositionally biased region" description="Low complexity" evidence="1">
    <location>
        <begin position="309"/>
        <end position="335"/>
    </location>
</feature>
<feature type="region of interest" description="Disordered" evidence="1">
    <location>
        <begin position="1"/>
        <end position="65"/>
    </location>
</feature>
<name>A0AAD5X8E9_9FUNG</name>
<comment type="caution">
    <text evidence="2">The sequence shown here is derived from an EMBL/GenBank/DDBJ whole genome shotgun (WGS) entry which is preliminary data.</text>
</comment>
<dbReference type="AlphaFoldDB" id="A0AAD5X8E9"/>
<accession>A0AAD5X8E9</accession>
<dbReference type="Proteomes" id="UP001212841">
    <property type="component" value="Unassembled WGS sequence"/>
</dbReference>
<gene>
    <name evidence="2" type="ORF">HK097_000187</name>
</gene>
<feature type="region of interest" description="Disordered" evidence="1">
    <location>
        <begin position="93"/>
        <end position="134"/>
    </location>
</feature>
<organism evidence="2 3">
    <name type="scientific">Rhizophlyctis rosea</name>
    <dbReference type="NCBI Taxonomy" id="64517"/>
    <lineage>
        <taxon>Eukaryota</taxon>
        <taxon>Fungi</taxon>
        <taxon>Fungi incertae sedis</taxon>
        <taxon>Chytridiomycota</taxon>
        <taxon>Chytridiomycota incertae sedis</taxon>
        <taxon>Chytridiomycetes</taxon>
        <taxon>Rhizophlyctidales</taxon>
        <taxon>Rhizophlyctidaceae</taxon>
        <taxon>Rhizophlyctis</taxon>
    </lineage>
</organism>
<sequence>MPVPRWELPGSATDWIKASAEEEEQQAQESDEEEEKAMPTAKEQKGRKAQKGNGKMTKEKPPRMETWLQEDTVRKAIMAVGNEIVQHIGSLGLDDAGEGEEKSMPAGKGKTGSRTTGKCKKQNASEDAQQGGSNKALPIGQKYKAIGVGCYFQLHCYMLAELTRMKVFDAKEAGGSEGPMVVVDGAKPPDIIFWMPPGSPKWCKTKINALITEAQSELKSRVEAQGRIGEGDVFVRPYIRAKVRNAAVGTLLHLIQHPSSRSDSKRSNWLPPWLLDGVVKLRQEAQRLIKEYKEKGVVPEESIADVADTSLPPVSMPTTSTTTPQTLLSPQQQPKPRQHKLWSALPTPKLSWRHMSIGSVELARALFEWAGCEDIPPEARRKIEDFKARVKRDYKVRTESQIAQANEHGSWDMVFHTENNAKLRFGTKDRAMPTRGFAHYLQTDGKNGSWSCSRLLPRRVAGATPSKKQTAGAQATRHPLMNNDGSFAISRASDVGMRNLVGVYTPTFKFERNADGRIRGSTLRESVLE</sequence>
<protein>
    <submittedName>
        <fullName evidence="2">Uncharacterized protein</fullName>
    </submittedName>
</protein>
<keyword evidence="3" id="KW-1185">Reference proteome</keyword>
<evidence type="ECO:0000313" key="2">
    <source>
        <dbReference type="EMBL" id="KAJ3054962.1"/>
    </source>
</evidence>
<feature type="compositionally biased region" description="Acidic residues" evidence="1">
    <location>
        <begin position="21"/>
        <end position="35"/>
    </location>
</feature>
<proteinExistence type="predicted"/>